<dbReference type="AlphaFoldDB" id="C0XIM6"/>
<evidence type="ECO:0000313" key="1">
    <source>
        <dbReference type="EMBL" id="EEI24796.1"/>
    </source>
</evidence>
<name>C0XIM6_LENH9</name>
<accession>C0XIM6</accession>
<dbReference type="Proteomes" id="UP000003752">
    <property type="component" value="Unassembled WGS sequence"/>
</dbReference>
<reference evidence="1 2" key="1">
    <citation type="submission" date="2009-01" db="EMBL/GenBank/DDBJ databases">
        <authorList>
            <person name="Qin X."/>
            <person name="Bachman B."/>
            <person name="Battles P."/>
            <person name="Bell A."/>
            <person name="Bess C."/>
            <person name="Bickham C."/>
            <person name="Chaboub L."/>
            <person name="Chen D."/>
            <person name="Coyle M."/>
            <person name="Deiros D.R."/>
            <person name="Dinh H."/>
            <person name="Forbes L."/>
            <person name="Fowler G."/>
            <person name="Francisco L."/>
            <person name="Fu Q."/>
            <person name="Gubbala S."/>
            <person name="Hale W."/>
            <person name="Han Y."/>
            <person name="Hemphill L."/>
            <person name="Highlander S.K."/>
            <person name="Hirani K."/>
            <person name="Hogues M."/>
            <person name="Jackson L."/>
            <person name="Jakkamsetti A."/>
            <person name="Javaid M."/>
            <person name="Jiang H."/>
            <person name="Korchina V."/>
            <person name="Kovar C."/>
            <person name="Lara F."/>
            <person name="Lee S."/>
            <person name="Mata R."/>
            <person name="Mathew T."/>
            <person name="Moen C."/>
            <person name="Morales K."/>
            <person name="Munidasa M."/>
            <person name="Nazareth L."/>
            <person name="Ngo R."/>
            <person name="Nguyen L."/>
            <person name="Okwuonu G."/>
            <person name="Ongeri F."/>
            <person name="Patil S."/>
            <person name="Petrosino J."/>
            <person name="Pham C."/>
            <person name="Pham P."/>
            <person name="Pu L.-L."/>
            <person name="Puazo M."/>
            <person name="Raj R."/>
            <person name="Reid J."/>
            <person name="Rouhana J."/>
            <person name="Saada N."/>
            <person name="Shang Y."/>
            <person name="Simmons D."/>
            <person name="Thornton R."/>
            <person name="Warren J."/>
            <person name="Weissenberger G."/>
            <person name="Zhang J."/>
            <person name="Zhang L."/>
            <person name="Zhou C."/>
            <person name="Zhu D."/>
            <person name="Muzny D."/>
            <person name="Worley K."/>
            <person name="Gibbs R."/>
        </authorList>
    </citation>
    <scope>NUCLEOTIDE SEQUENCE [LARGE SCALE GENOMIC DNA]</scope>
    <source>
        <strain evidence="2">ATCC 8290 / DSM 20176 / CCUG 30140 / JCM 1155 / KCTC 3500 / NBRC 15886 / NCIMB 8040 / NRRL B-1843 / 9</strain>
    </source>
</reference>
<evidence type="ECO:0000313" key="2">
    <source>
        <dbReference type="Proteomes" id="UP000003752"/>
    </source>
</evidence>
<dbReference type="HOGENOM" id="CLU_2806972_0_0_9"/>
<comment type="caution">
    <text evidence="1">The sequence shown here is derived from an EMBL/GenBank/DDBJ whole genome shotgun (WGS) entry which is preliminary data.</text>
</comment>
<organism evidence="1 2">
    <name type="scientific">Lentilactobacillus hilgardii (strain ATCC 8290 / DSM 20176 / CCUG 30140 / JCM 1155 / KCTC 3500 / NBRC 15886 / NCIMB 8040 / NRRL B-1843 / 9)</name>
    <dbReference type="NCBI Taxonomy" id="1423757"/>
    <lineage>
        <taxon>Bacteria</taxon>
        <taxon>Bacillati</taxon>
        <taxon>Bacillota</taxon>
        <taxon>Bacilli</taxon>
        <taxon>Lactobacillales</taxon>
        <taxon>Lactobacillaceae</taxon>
        <taxon>Lentilactobacillus</taxon>
    </lineage>
</organism>
<dbReference type="EMBL" id="ACGP01000115">
    <property type="protein sequence ID" value="EEI24796.1"/>
    <property type="molecule type" value="Genomic_DNA"/>
</dbReference>
<proteinExistence type="predicted"/>
<protein>
    <submittedName>
        <fullName evidence="1">Uncharacterized protein</fullName>
    </submittedName>
</protein>
<sequence>MFGFQNTDIIGFAKWICERVLSTIMWTTKRVLDIFKKNAVVEENGLSYQPVDNYVDNLFISLFFYTG</sequence>
<keyword evidence="2" id="KW-1185">Reference proteome</keyword>
<gene>
    <name evidence="1" type="ORF">HMPREF0519_1087</name>
</gene>